<keyword evidence="3 7" id="KW-0134">Cell wall</keyword>
<reference evidence="8" key="1">
    <citation type="journal article" date="2002" name="Appl. Environ. Microbiol.">
        <title>Identification of a hydrophobin gene that is developmentally regulated in the ectomycorrhizal fungus Tricholoma terreum.</title>
        <authorList>
            <person name="Mankel A."/>
            <person name="Krause K."/>
            <person name="Kothe E."/>
        </authorList>
    </citation>
    <scope>NUCLEOTIDE SEQUENCE</scope>
    <source>
        <strain evidence="8">KR7216</strain>
    </source>
</reference>
<keyword evidence="5 7" id="KW-0732">Signal</keyword>
<comment type="subcellular location">
    <subcellularLocation>
        <location evidence="1 7">Secreted</location>
        <location evidence="1 7">Cell wall</location>
    </subcellularLocation>
</comment>
<dbReference type="InterPro" id="IPR019778">
    <property type="entry name" value="Class_I_Hydrophobin_CS"/>
</dbReference>
<name>Q8TFP0_9AGAR</name>
<dbReference type="GO" id="GO:0005199">
    <property type="term" value="F:structural constituent of cell wall"/>
    <property type="evidence" value="ECO:0007669"/>
    <property type="project" value="InterPro"/>
</dbReference>
<protein>
    <recommendedName>
        <fullName evidence="7">Hydrophobin</fullName>
    </recommendedName>
</protein>
<dbReference type="InterPro" id="IPR001338">
    <property type="entry name" value="Class_I_Hydrophobin"/>
</dbReference>
<evidence type="ECO:0000256" key="1">
    <source>
        <dbReference type="ARBA" id="ARBA00004191"/>
    </source>
</evidence>
<proteinExistence type="inferred from homology"/>
<sequence length="108" mass="10652">MFSKVALIVATLAAFVAATPLPGGSSQCNTGSIQCCQQTYSSTSSEASLIASIVGLDLSGVTGSIGSQCSPISAIGLGSGSSCTQQPVCCSNNNYQGLIVVGCSPINL</sequence>
<feature type="chain" id="PRO_5013986902" description="Hydrophobin" evidence="7">
    <location>
        <begin position="19"/>
        <end position="108"/>
    </location>
</feature>
<accession>Q8TFP0</accession>
<dbReference type="GO" id="GO:0009277">
    <property type="term" value="C:fungal-type cell wall"/>
    <property type="evidence" value="ECO:0007669"/>
    <property type="project" value="InterPro"/>
</dbReference>
<evidence type="ECO:0000256" key="4">
    <source>
        <dbReference type="ARBA" id="ARBA00022525"/>
    </source>
</evidence>
<dbReference type="PROSITE" id="PS00956">
    <property type="entry name" value="HYDROPHOBIN"/>
    <property type="match status" value="1"/>
</dbReference>
<feature type="signal peptide" evidence="7">
    <location>
        <begin position="1"/>
        <end position="18"/>
    </location>
</feature>
<keyword evidence="6 7" id="KW-1015">Disulfide bond</keyword>
<organism evidence="8">
    <name type="scientific">Tricholoma terreum</name>
    <dbReference type="NCBI Taxonomy" id="76328"/>
    <lineage>
        <taxon>Eukaryota</taxon>
        <taxon>Fungi</taxon>
        <taxon>Dikarya</taxon>
        <taxon>Basidiomycota</taxon>
        <taxon>Agaricomycotina</taxon>
        <taxon>Agaricomycetes</taxon>
        <taxon>Agaricomycetidae</taxon>
        <taxon>Agaricales</taxon>
        <taxon>Tricholomatineae</taxon>
        <taxon>Tricholomataceae</taxon>
        <taxon>Tricholoma</taxon>
    </lineage>
</organism>
<evidence type="ECO:0000256" key="5">
    <source>
        <dbReference type="ARBA" id="ARBA00022729"/>
    </source>
</evidence>
<evidence type="ECO:0000256" key="3">
    <source>
        <dbReference type="ARBA" id="ARBA00022512"/>
    </source>
</evidence>
<keyword evidence="4 7" id="KW-0964">Secreted</keyword>
<dbReference type="EMBL" id="AY048578">
    <property type="protein sequence ID" value="AAL05426.1"/>
    <property type="molecule type" value="Genomic_DNA"/>
</dbReference>
<dbReference type="SMART" id="SM00075">
    <property type="entry name" value="HYDRO"/>
    <property type="match status" value="1"/>
</dbReference>
<dbReference type="CDD" id="cd23507">
    <property type="entry name" value="hydrophobin_I"/>
    <property type="match status" value="1"/>
</dbReference>
<dbReference type="Pfam" id="PF01185">
    <property type="entry name" value="Hydrophobin"/>
    <property type="match status" value="1"/>
</dbReference>
<evidence type="ECO:0000313" key="8">
    <source>
        <dbReference type="EMBL" id="AAL05426.1"/>
    </source>
</evidence>
<dbReference type="AlphaFoldDB" id="Q8TFP0"/>
<evidence type="ECO:0000256" key="2">
    <source>
        <dbReference type="ARBA" id="ARBA00010446"/>
    </source>
</evidence>
<evidence type="ECO:0000256" key="6">
    <source>
        <dbReference type="ARBA" id="ARBA00023157"/>
    </source>
</evidence>
<gene>
    <name evidence="8" type="primary">hyd1</name>
</gene>
<comment type="similarity">
    <text evidence="2 7">Belongs to the fungal hydrophobin family.</text>
</comment>
<evidence type="ECO:0000256" key="7">
    <source>
        <dbReference type="RuleBase" id="RU365009"/>
    </source>
</evidence>